<dbReference type="HOGENOM" id="CLU_2871023_0_0_1"/>
<dbReference type="EnsemblPlants" id="AES96179">
    <property type="protein sequence ID" value="AES96179"/>
    <property type="gene ID" value="MTR_5g034160"/>
</dbReference>
<organism evidence="1 3">
    <name type="scientific">Medicago truncatula</name>
    <name type="common">Barrel medic</name>
    <name type="synonym">Medicago tribuloides</name>
    <dbReference type="NCBI Taxonomy" id="3880"/>
    <lineage>
        <taxon>Eukaryota</taxon>
        <taxon>Viridiplantae</taxon>
        <taxon>Streptophyta</taxon>
        <taxon>Embryophyta</taxon>
        <taxon>Tracheophyta</taxon>
        <taxon>Spermatophyta</taxon>
        <taxon>Magnoliopsida</taxon>
        <taxon>eudicotyledons</taxon>
        <taxon>Gunneridae</taxon>
        <taxon>Pentapetalae</taxon>
        <taxon>rosids</taxon>
        <taxon>fabids</taxon>
        <taxon>Fabales</taxon>
        <taxon>Fabaceae</taxon>
        <taxon>Papilionoideae</taxon>
        <taxon>50 kb inversion clade</taxon>
        <taxon>NPAAA clade</taxon>
        <taxon>Hologalegina</taxon>
        <taxon>IRL clade</taxon>
        <taxon>Trifolieae</taxon>
        <taxon>Medicago</taxon>
    </lineage>
</organism>
<dbReference type="OMA" id="NIFQECC"/>
<dbReference type="PaxDb" id="3880-AES96179"/>
<evidence type="ECO:0000313" key="3">
    <source>
        <dbReference type="Proteomes" id="UP000002051"/>
    </source>
</evidence>
<protein>
    <submittedName>
        <fullName evidence="1 2">Uncharacterized protein</fullName>
    </submittedName>
</protein>
<dbReference type="AlphaFoldDB" id="G7K1C6"/>
<reference evidence="2" key="3">
    <citation type="submission" date="2015-04" db="UniProtKB">
        <authorList>
            <consortium name="EnsemblPlants"/>
        </authorList>
    </citation>
    <scope>IDENTIFICATION</scope>
    <source>
        <strain evidence="2">cv. Jemalong A17</strain>
    </source>
</reference>
<reference evidence="1 3" key="1">
    <citation type="journal article" date="2011" name="Nature">
        <title>The Medicago genome provides insight into the evolution of rhizobial symbioses.</title>
        <authorList>
            <person name="Young N.D."/>
            <person name="Debelle F."/>
            <person name="Oldroyd G.E."/>
            <person name="Geurts R."/>
            <person name="Cannon S.B."/>
            <person name="Udvardi M.K."/>
            <person name="Benedito V.A."/>
            <person name="Mayer K.F."/>
            <person name="Gouzy J."/>
            <person name="Schoof H."/>
            <person name="Van de Peer Y."/>
            <person name="Proost S."/>
            <person name="Cook D.R."/>
            <person name="Meyers B.C."/>
            <person name="Spannagl M."/>
            <person name="Cheung F."/>
            <person name="De Mita S."/>
            <person name="Krishnakumar V."/>
            <person name="Gundlach H."/>
            <person name="Zhou S."/>
            <person name="Mudge J."/>
            <person name="Bharti A.K."/>
            <person name="Murray J.D."/>
            <person name="Naoumkina M.A."/>
            <person name="Rosen B."/>
            <person name="Silverstein K.A."/>
            <person name="Tang H."/>
            <person name="Rombauts S."/>
            <person name="Zhao P.X."/>
            <person name="Zhou P."/>
            <person name="Barbe V."/>
            <person name="Bardou P."/>
            <person name="Bechner M."/>
            <person name="Bellec A."/>
            <person name="Berger A."/>
            <person name="Berges H."/>
            <person name="Bidwell S."/>
            <person name="Bisseling T."/>
            <person name="Choisne N."/>
            <person name="Couloux A."/>
            <person name="Denny R."/>
            <person name="Deshpande S."/>
            <person name="Dai X."/>
            <person name="Doyle J.J."/>
            <person name="Dudez A.M."/>
            <person name="Farmer A.D."/>
            <person name="Fouteau S."/>
            <person name="Franken C."/>
            <person name="Gibelin C."/>
            <person name="Gish J."/>
            <person name="Goldstein S."/>
            <person name="Gonzalez A.J."/>
            <person name="Green P.J."/>
            <person name="Hallab A."/>
            <person name="Hartog M."/>
            <person name="Hua A."/>
            <person name="Humphray S.J."/>
            <person name="Jeong D.H."/>
            <person name="Jing Y."/>
            <person name="Jocker A."/>
            <person name="Kenton S.M."/>
            <person name="Kim D.J."/>
            <person name="Klee K."/>
            <person name="Lai H."/>
            <person name="Lang C."/>
            <person name="Lin S."/>
            <person name="Macmil S.L."/>
            <person name="Magdelenat G."/>
            <person name="Matthews L."/>
            <person name="McCorrison J."/>
            <person name="Monaghan E.L."/>
            <person name="Mun J.H."/>
            <person name="Najar F.Z."/>
            <person name="Nicholson C."/>
            <person name="Noirot C."/>
            <person name="O'Bleness M."/>
            <person name="Paule C.R."/>
            <person name="Poulain J."/>
            <person name="Prion F."/>
            <person name="Qin B."/>
            <person name="Qu C."/>
            <person name="Retzel E.F."/>
            <person name="Riddle C."/>
            <person name="Sallet E."/>
            <person name="Samain S."/>
            <person name="Samson N."/>
            <person name="Sanders I."/>
            <person name="Saurat O."/>
            <person name="Scarpelli C."/>
            <person name="Schiex T."/>
            <person name="Segurens B."/>
            <person name="Severin A.J."/>
            <person name="Sherrier D.J."/>
            <person name="Shi R."/>
            <person name="Sims S."/>
            <person name="Singer S.R."/>
            <person name="Sinharoy S."/>
            <person name="Sterck L."/>
            <person name="Viollet A."/>
            <person name="Wang B.B."/>
            <person name="Wang K."/>
            <person name="Wang M."/>
            <person name="Wang X."/>
            <person name="Warfsmann J."/>
            <person name="Weissenbach J."/>
            <person name="White D.D."/>
            <person name="White J.D."/>
            <person name="Wiley G.B."/>
            <person name="Wincker P."/>
            <person name="Xing Y."/>
            <person name="Yang L."/>
            <person name="Yao Z."/>
            <person name="Ying F."/>
            <person name="Zhai J."/>
            <person name="Zhou L."/>
            <person name="Zuber A."/>
            <person name="Denarie J."/>
            <person name="Dixon R.A."/>
            <person name="May G.D."/>
            <person name="Schwartz D.C."/>
            <person name="Rogers J."/>
            <person name="Quetier F."/>
            <person name="Town C.D."/>
            <person name="Roe B.A."/>
        </authorList>
    </citation>
    <scope>NUCLEOTIDE SEQUENCE [LARGE SCALE GENOMIC DNA]</scope>
    <source>
        <strain evidence="1">A17</strain>
        <strain evidence="2 3">cv. Jemalong A17</strain>
    </source>
</reference>
<evidence type="ECO:0000313" key="2">
    <source>
        <dbReference type="EnsemblPlants" id="AES96179"/>
    </source>
</evidence>
<evidence type="ECO:0000313" key="1">
    <source>
        <dbReference type="EMBL" id="AES96179.1"/>
    </source>
</evidence>
<dbReference type="Proteomes" id="UP000002051">
    <property type="component" value="Chromosome 5"/>
</dbReference>
<sequence>MHLNIPLCIDEFKDYIISMQLDKCPSPDGFNSGFYHNFWEVCSPNIFQECCSWLNDGSPSLTYF</sequence>
<reference evidence="1 3" key="2">
    <citation type="journal article" date="2014" name="BMC Genomics">
        <title>An improved genome release (version Mt4.0) for the model legume Medicago truncatula.</title>
        <authorList>
            <person name="Tang H."/>
            <person name="Krishnakumar V."/>
            <person name="Bidwell S."/>
            <person name="Rosen B."/>
            <person name="Chan A."/>
            <person name="Zhou S."/>
            <person name="Gentzbittel L."/>
            <person name="Childs K.L."/>
            <person name="Yandell M."/>
            <person name="Gundlach H."/>
            <person name="Mayer K.F."/>
            <person name="Schwartz D.C."/>
            <person name="Town C.D."/>
        </authorList>
    </citation>
    <scope>GENOME REANNOTATION</scope>
    <source>
        <strain evidence="2 3">cv. Jemalong A17</strain>
    </source>
</reference>
<gene>
    <name evidence="1" type="ordered locus">MTR_5g034160</name>
</gene>
<name>G7K1C6_MEDTR</name>
<accession>G7K1C6</accession>
<dbReference type="EMBL" id="CM001221">
    <property type="protein sequence ID" value="AES96179.1"/>
    <property type="molecule type" value="Genomic_DNA"/>
</dbReference>
<keyword evidence="3" id="KW-1185">Reference proteome</keyword>
<proteinExistence type="predicted"/>